<feature type="transmembrane region" description="Helical" evidence="1">
    <location>
        <begin position="95"/>
        <end position="116"/>
    </location>
</feature>
<keyword evidence="1" id="KW-1133">Transmembrane helix</keyword>
<name>A0AAN5HYT0_9BILA</name>
<reference evidence="3" key="1">
    <citation type="submission" date="2022-10" db="EMBL/GenBank/DDBJ databases">
        <title>Genome assembly of Pristionchus species.</title>
        <authorList>
            <person name="Yoshida K."/>
            <person name="Sommer R.J."/>
        </authorList>
    </citation>
    <scope>NUCLEOTIDE SEQUENCE [LARGE SCALE GENOMIC DNA]</scope>
    <source>
        <strain evidence="3">RS5460</strain>
    </source>
</reference>
<evidence type="ECO:0000256" key="1">
    <source>
        <dbReference type="SAM" id="Phobius"/>
    </source>
</evidence>
<keyword evidence="3" id="KW-1185">Reference proteome</keyword>
<dbReference type="EMBL" id="BTRK01000004">
    <property type="protein sequence ID" value="GMR45852.1"/>
    <property type="molecule type" value="Genomic_DNA"/>
</dbReference>
<comment type="caution">
    <text evidence="2">The sequence shown here is derived from an EMBL/GenBank/DDBJ whole genome shotgun (WGS) entry which is preliminary data.</text>
</comment>
<dbReference type="Proteomes" id="UP001328107">
    <property type="component" value="Unassembled WGS sequence"/>
</dbReference>
<gene>
    <name evidence="2" type="ORF">PMAYCL1PPCAC_16047</name>
</gene>
<protein>
    <recommendedName>
        <fullName evidence="4">G protein-coupled receptor</fullName>
    </recommendedName>
</protein>
<organism evidence="2 3">
    <name type="scientific">Pristionchus mayeri</name>
    <dbReference type="NCBI Taxonomy" id="1317129"/>
    <lineage>
        <taxon>Eukaryota</taxon>
        <taxon>Metazoa</taxon>
        <taxon>Ecdysozoa</taxon>
        <taxon>Nematoda</taxon>
        <taxon>Chromadorea</taxon>
        <taxon>Rhabditida</taxon>
        <taxon>Rhabditina</taxon>
        <taxon>Diplogasteromorpha</taxon>
        <taxon>Diplogasteroidea</taxon>
        <taxon>Neodiplogasteridae</taxon>
        <taxon>Pristionchus</taxon>
    </lineage>
</organism>
<keyword evidence="1" id="KW-0812">Transmembrane</keyword>
<evidence type="ECO:0000313" key="2">
    <source>
        <dbReference type="EMBL" id="GMR45852.1"/>
    </source>
</evidence>
<evidence type="ECO:0008006" key="4">
    <source>
        <dbReference type="Google" id="ProtNLM"/>
    </source>
</evidence>
<keyword evidence="1" id="KW-0472">Membrane</keyword>
<evidence type="ECO:0000313" key="3">
    <source>
        <dbReference type="Proteomes" id="UP001328107"/>
    </source>
</evidence>
<proteinExistence type="predicted"/>
<dbReference type="AlphaFoldDB" id="A0AAN5HYT0"/>
<sequence length="135" mass="15207">MAFRYGGFHDSLHASSFQNFLQFSTHMLVIQMGSIPNLHGYFTFLMDNHLVKPCIIISLFASSMQTSSGFMIALNRLLSILKRNRMANIFFKTSCACSIIPPILVTAPVFLTYSYYDPVQSPTGQTHYVPVVVNM</sequence>
<feature type="non-terminal residue" evidence="2">
    <location>
        <position position="135"/>
    </location>
</feature>
<feature type="transmembrane region" description="Helical" evidence="1">
    <location>
        <begin position="50"/>
        <end position="74"/>
    </location>
</feature>
<accession>A0AAN5HYT0</accession>